<evidence type="ECO:0000256" key="7">
    <source>
        <dbReference type="ARBA" id="ARBA00022801"/>
    </source>
</evidence>
<evidence type="ECO:0000256" key="3">
    <source>
        <dbReference type="ARBA" id="ARBA00009759"/>
    </source>
</evidence>
<evidence type="ECO:0000256" key="6">
    <source>
        <dbReference type="ARBA" id="ARBA00022723"/>
    </source>
</evidence>
<dbReference type="InterPro" id="IPR033942">
    <property type="entry name" value="IMPase"/>
</dbReference>
<sequence length="264" mass="28702">MARSALLNVMVDAVRKAARSLIRDFGEVENLQVSMKSPGDFVSAADKRAEKILLDELKRARPGFGFLMEESGVIEGDDPQHRWIIDPLDGTTNFLHGIPIFAISVALERQGQIVAGVVYNPIMDELYVAERGGGAFVNDRRLRVAARRDLIECVVGTGVPHVGRGDHSAYLAELRAIMNETAGVRRCGAAAIDLCWVASGRFDAFWERYLHPWDMAAGLLIIREAGGFVSDADGGDAMFASGSVLAGNEDIHRKVLAVLKKARG</sequence>
<dbReference type="RefSeq" id="WP_407049904.1">
    <property type="nucleotide sequence ID" value="NZ_CP158568.1"/>
</dbReference>
<dbReference type="PROSITE" id="PS00629">
    <property type="entry name" value="IMP_1"/>
    <property type="match status" value="1"/>
</dbReference>
<dbReference type="AlphaFoldDB" id="A0AAU7XAI4"/>
<dbReference type="InterPro" id="IPR022337">
    <property type="entry name" value="Inositol_monophosphatase_SuhB"/>
</dbReference>
<accession>A0AAU7XAI4</accession>
<dbReference type="PRINTS" id="PR01959">
    <property type="entry name" value="SBIMPHPHTASE"/>
</dbReference>
<dbReference type="FunFam" id="3.30.540.10:FF:000003">
    <property type="entry name" value="Inositol-1-monophosphatase"/>
    <property type="match status" value="1"/>
</dbReference>
<feature type="binding site" evidence="9">
    <location>
        <position position="86"/>
    </location>
    <ligand>
        <name>Mg(2+)</name>
        <dbReference type="ChEBI" id="CHEBI:18420"/>
        <label>1</label>
        <note>catalytic</note>
    </ligand>
</feature>
<evidence type="ECO:0000256" key="9">
    <source>
        <dbReference type="PIRSR" id="PIRSR600760-2"/>
    </source>
</evidence>
<evidence type="ECO:0000256" key="10">
    <source>
        <dbReference type="RuleBase" id="RU364068"/>
    </source>
</evidence>
<dbReference type="GO" id="GO:0006020">
    <property type="term" value="P:inositol metabolic process"/>
    <property type="evidence" value="ECO:0007669"/>
    <property type="project" value="TreeGrafter"/>
</dbReference>
<evidence type="ECO:0000313" key="11">
    <source>
        <dbReference type="EMBL" id="XBY44812.1"/>
    </source>
</evidence>
<keyword evidence="8 9" id="KW-0460">Magnesium</keyword>
<dbReference type="CDD" id="cd01639">
    <property type="entry name" value="IMPase"/>
    <property type="match status" value="1"/>
</dbReference>
<name>A0AAU7XAI4_9HYPH</name>
<evidence type="ECO:0000256" key="2">
    <source>
        <dbReference type="ARBA" id="ARBA00001946"/>
    </source>
</evidence>
<organism evidence="11">
    <name type="scientific">Methyloraptor flagellatus</name>
    <dbReference type="NCBI Taxonomy" id="3162530"/>
    <lineage>
        <taxon>Bacteria</taxon>
        <taxon>Pseudomonadati</taxon>
        <taxon>Pseudomonadota</taxon>
        <taxon>Alphaproteobacteria</taxon>
        <taxon>Hyphomicrobiales</taxon>
        <taxon>Ancalomicrobiaceae</taxon>
        <taxon>Methyloraptor</taxon>
    </lineage>
</organism>
<dbReference type="GO" id="GO:0046872">
    <property type="term" value="F:metal ion binding"/>
    <property type="evidence" value="ECO:0007669"/>
    <property type="project" value="UniProtKB-KW"/>
</dbReference>
<keyword evidence="6 9" id="KW-0479">Metal-binding</keyword>
<keyword evidence="7 10" id="KW-0378">Hydrolase</keyword>
<evidence type="ECO:0000256" key="4">
    <source>
        <dbReference type="ARBA" id="ARBA00013106"/>
    </source>
</evidence>
<dbReference type="EMBL" id="CP158568">
    <property type="protein sequence ID" value="XBY44812.1"/>
    <property type="molecule type" value="Genomic_DNA"/>
</dbReference>
<gene>
    <name evidence="11" type="ORF">ABS361_00420</name>
</gene>
<dbReference type="FunFam" id="3.40.190.80:FF:000020">
    <property type="entry name" value="Fructose-1,6-bisphosphatase/inositol-1-monophosphatase"/>
    <property type="match status" value="1"/>
</dbReference>
<reference evidence="11" key="1">
    <citation type="submission" date="2024-06" db="EMBL/GenBank/DDBJ databases">
        <title>Methylostella associata gen. nov., sp. nov., a novel Ancalomicrobiaceae-affiliated facultatively methylotrophic bacteria that feed on methanotrophs of the genus Methylococcus.</title>
        <authorList>
            <person name="Saltykova V."/>
            <person name="Danilova O.V."/>
            <person name="Oshkin I.Y."/>
            <person name="Belova S.E."/>
            <person name="Pimenov N.V."/>
            <person name="Dedysh S.N."/>
        </authorList>
    </citation>
    <scope>NUCLEOTIDE SEQUENCE</scope>
    <source>
        <strain evidence="11">S20</strain>
    </source>
</reference>
<dbReference type="KEGG" id="mflg:ABS361_00420"/>
<evidence type="ECO:0000256" key="1">
    <source>
        <dbReference type="ARBA" id="ARBA00001033"/>
    </source>
</evidence>
<dbReference type="Gene3D" id="3.40.190.80">
    <property type="match status" value="1"/>
</dbReference>
<dbReference type="GO" id="GO:0008934">
    <property type="term" value="F:inositol monophosphate 1-phosphatase activity"/>
    <property type="evidence" value="ECO:0007669"/>
    <property type="project" value="InterPro"/>
</dbReference>
<dbReference type="PANTHER" id="PTHR20854:SF4">
    <property type="entry name" value="INOSITOL-1-MONOPHOSPHATASE-RELATED"/>
    <property type="match status" value="1"/>
</dbReference>
<evidence type="ECO:0000256" key="5">
    <source>
        <dbReference type="ARBA" id="ARBA00019784"/>
    </source>
</evidence>
<dbReference type="Pfam" id="PF00459">
    <property type="entry name" value="Inositol_P"/>
    <property type="match status" value="1"/>
</dbReference>
<feature type="binding site" evidence="9">
    <location>
        <position position="89"/>
    </location>
    <ligand>
        <name>Mg(2+)</name>
        <dbReference type="ChEBI" id="CHEBI:18420"/>
        <label>1</label>
        <note>catalytic</note>
    </ligand>
</feature>
<protein>
    <recommendedName>
        <fullName evidence="5 10">Inositol-1-monophosphatase</fullName>
        <ecNumber evidence="4 10">3.1.3.25</ecNumber>
    </recommendedName>
</protein>
<comment type="cofactor">
    <cofactor evidence="2 9 10">
        <name>Mg(2+)</name>
        <dbReference type="ChEBI" id="CHEBI:18420"/>
    </cofactor>
</comment>
<evidence type="ECO:0000256" key="8">
    <source>
        <dbReference type="ARBA" id="ARBA00022842"/>
    </source>
</evidence>
<feature type="binding site" evidence="9">
    <location>
        <position position="88"/>
    </location>
    <ligand>
        <name>Mg(2+)</name>
        <dbReference type="ChEBI" id="CHEBI:18420"/>
        <label>1</label>
        <note>catalytic</note>
    </ligand>
</feature>
<dbReference type="InterPro" id="IPR020550">
    <property type="entry name" value="Inositol_monophosphatase_CS"/>
</dbReference>
<dbReference type="Gene3D" id="3.30.540.10">
    <property type="entry name" value="Fructose-1,6-Bisphosphatase, subunit A, domain 1"/>
    <property type="match status" value="1"/>
</dbReference>
<feature type="binding site" evidence="9">
    <location>
        <position position="69"/>
    </location>
    <ligand>
        <name>Mg(2+)</name>
        <dbReference type="ChEBI" id="CHEBI:18420"/>
        <label>1</label>
        <note>catalytic</note>
    </ligand>
</feature>
<dbReference type="EC" id="3.1.3.25" evidence="4 10"/>
<dbReference type="PANTHER" id="PTHR20854">
    <property type="entry name" value="INOSITOL MONOPHOSPHATASE"/>
    <property type="match status" value="1"/>
</dbReference>
<dbReference type="InterPro" id="IPR000760">
    <property type="entry name" value="Inositol_monophosphatase-like"/>
</dbReference>
<dbReference type="PRINTS" id="PR00377">
    <property type="entry name" value="IMPHPHTASES"/>
</dbReference>
<proteinExistence type="inferred from homology"/>
<feature type="binding site" evidence="9">
    <location>
        <position position="214"/>
    </location>
    <ligand>
        <name>Mg(2+)</name>
        <dbReference type="ChEBI" id="CHEBI:18420"/>
        <label>1</label>
        <note>catalytic</note>
    </ligand>
</feature>
<dbReference type="InterPro" id="IPR020583">
    <property type="entry name" value="Inositol_monoP_metal-BS"/>
</dbReference>
<dbReference type="GO" id="GO:0007165">
    <property type="term" value="P:signal transduction"/>
    <property type="evidence" value="ECO:0007669"/>
    <property type="project" value="TreeGrafter"/>
</dbReference>
<dbReference type="GO" id="GO:0046854">
    <property type="term" value="P:phosphatidylinositol phosphate biosynthetic process"/>
    <property type="evidence" value="ECO:0007669"/>
    <property type="project" value="InterPro"/>
</dbReference>
<dbReference type="SUPFAM" id="SSF56655">
    <property type="entry name" value="Carbohydrate phosphatase"/>
    <property type="match status" value="1"/>
</dbReference>
<comment type="catalytic activity">
    <reaction evidence="1 10">
        <text>a myo-inositol phosphate + H2O = myo-inositol + phosphate</text>
        <dbReference type="Rhea" id="RHEA:24056"/>
        <dbReference type="ChEBI" id="CHEBI:15377"/>
        <dbReference type="ChEBI" id="CHEBI:17268"/>
        <dbReference type="ChEBI" id="CHEBI:43474"/>
        <dbReference type="ChEBI" id="CHEBI:84139"/>
        <dbReference type="EC" id="3.1.3.25"/>
    </reaction>
</comment>
<dbReference type="PROSITE" id="PS00630">
    <property type="entry name" value="IMP_2"/>
    <property type="match status" value="1"/>
</dbReference>
<comment type="similarity">
    <text evidence="3 10">Belongs to the inositol monophosphatase superfamily.</text>
</comment>